<dbReference type="GO" id="GO:0008168">
    <property type="term" value="F:methyltransferase activity"/>
    <property type="evidence" value="ECO:0007669"/>
    <property type="project" value="InterPro"/>
</dbReference>
<reference evidence="2" key="1">
    <citation type="journal article" date="2004" name="Science">
        <title>Reverse methanogenesis: testing the hypothesis with environmental genomics.</title>
        <authorList>
            <person name="Hallam S.J."/>
            <person name="Putnam N."/>
            <person name="Preston C.M."/>
            <person name="Detter J.C."/>
            <person name="Rokhsar D."/>
            <person name="Richardson P.M."/>
            <person name="DeLong E.F."/>
        </authorList>
    </citation>
    <scope>NUCLEOTIDE SEQUENCE</scope>
</reference>
<evidence type="ECO:0000313" key="2">
    <source>
        <dbReference type="EMBL" id="AAU83666.1"/>
    </source>
</evidence>
<dbReference type="Pfam" id="PF13847">
    <property type="entry name" value="Methyltransf_31"/>
    <property type="match status" value="1"/>
</dbReference>
<accession>Q64AB1</accession>
<dbReference type="PROSITE" id="PS51683">
    <property type="entry name" value="SAM_OMT_II"/>
    <property type="match status" value="1"/>
</dbReference>
<sequence>MDLFWTNNVKQERRKNYDLLLDFVTFGVYSSLIQKAIRLMSIKSNDRIIDLGAGTGRNACLMMTYLSTKGELIGLDISNAMIAQFKRKCAGLINAKIINQRIDKPLPYEDEFDKAFISFVLHGFPQEVRRQIIRNAFKALKKHGEFFILDYNEFSLKEMPSYLKIPFKLIECPYAFDFIEKDWQQILAEEGFNHFEKHLFFGGYVRLLRGVKVFSHD</sequence>
<dbReference type="SUPFAM" id="SSF53335">
    <property type="entry name" value="S-adenosyl-L-methionine-dependent methyltransferases"/>
    <property type="match status" value="1"/>
</dbReference>
<gene>
    <name evidence="2" type="ORF">GZ32E7_29</name>
</gene>
<name>Q64AB1_UNCAG</name>
<dbReference type="EMBL" id="AY714855">
    <property type="protein sequence ID" value="AAU83666.1"/>
    <property type="molecule type" value="Genomic_DNA"/>
</dbReference>
<proteinExistence type="predicted"/>
<dbReference type="Gene3D" id="3.40.50.150">
    <property type="entry name" value="Vaccinia Virus protein VP39"/>
    <property type="match status" value="1"/>
</dbReference>
<dbReference type="PANTHER" id="PTHR42912:SF93">
    <property type="entry name" value="N6-ADENOSINE-METHYLTRANSFERASE TMT1A"/>
    <property type="match status" value="1"/>
</dbReference>
<dbReference type="InterPro" id="IPR029063">
    <property type="entry name" value="SAM-dependent_MTases_sf"/>
</dbReference>
<dbReference type="InterPro" id="IPR016461">
    <property type="entry name" value="COMT-like"/>
</dbReference>
<feature type="domain" description="Methyltransferase" evidence="1">
    <location>
        <begin position="42"/>
        <end position="189"/>
    </location>
</feature>
<dbReference type="CDD" id="cd02440">
    <property type="entry name" value="AdoMet_MTases"/>
    <property type="match status" value="1"/>
</dbReference>
<reference evidence="2" key="2">
    <citation type="submission" date="2004-08" db="EMBL/GenBank/DDBJ databases">
        <authorList>
            <person name="Putnam N."/>
            <person name="Detter J.C."/>
            <person name="Richardson P.M."/>
            <person name="Rokhsar D."/>
        </authorList>
    </citation>
    <scope>NUCLEOTIDE SEQUENCE</scope>
</reference>
<dbReference type="AlphaFoldDB" id="Q64AB1"/>
<dbReference type="InterPro" id="IPR050508">
    <property type="entry name" value="Methyltransf_Superfamily"/>
</dbReference>
<protein>
    <recommendedName>
        <fullName evidence="1">Methyltransferase domain-containing protein</fullName>
    </recommendedName>
</protein>
<dbReference type="InterPro" id="IPR025714">
    <property type="entry name" value="Methyltranfer_dom"/>
</dbReference>
<dbReference type="PANTHER" id="PTHR42912">
    <property type="entry name" value="METHYLTRANSFERASE"/>
    <property type="match status" value="1"/>
</dbReference>
<evidence type="ECO:0000259" key="1">
    <source>
        <dbReference type="Pfam" id="PF13847"/>
    </source>
</evidence>
<organism evidence="2">
    <name type="scientific">Uncultured archaeon GZfos26G2</name>
    <dbReference type="NCBI Taxonomy" id="3386331"/>
    <lineage>
        <taxon>Archaea</taxon>
        <taxon>Methanobacteriati</taxon>
        <taxon>Methanobacteriota</taxon>
        <taxon>Stenosarchaea group</taxon>
        <taxon>Methanomicrobia</taxon>
        <taxon>Candidatus Methanophagales</taxon>
        <taxon>Candidatus Methanophagaceae</taxon>
        <taxon>Candidatus Methanophaga</taxon>
    </lineage>
</organism>